<sequence>MVALVEQLVVFLNVIAILKKNPELSLYQIPTDMKLRNMWLHLIGRASFKPNKCHRVCSKHFVGGKKTCLHNVPTVVQKVLLPTPTKPRTTFKCVNRRDPNEDRCIINEQAEQLTSSRNKISKLEHVVETLEQKNQEYEEEISKLKEK</sequence>
<feature type="non-terminal residue" evidence="5">
    <location>
        <position position="147"/>
    </location>
</feature>
<keyword evidence="3" id="KW-0862">Zinc</keyword>
<dbReference type="SUPFAM" id="SSF57716">
    <property type="entry name" value="Glucocorticoid receptor-like (DNA-binding domain)"/>
    <property type="match status" value="1"/>
</dbReference>
<organism evidence="5 6">
    <name type="scientific">Paramuricea clavata</name>
    <name type="common">Red gorgonian</name>
    <name type="synonym">Violescent sea-whip</name>
    <dbReference type="NCBI Taxonomy" id="317549"/>
    <lineage>
        <taxon>Eukaryota</taxon>
        <taxon>Metazoa</taxon>
        <taxon>Cnidaria</taxon>
        <taxon>Anthozoa</taxon>
        <taxon>Octocorallia</taxon>
        <taxon>Malacalcyonacea</taxon>
        <taxon>Plexauridae</taxon>
        <taxon>Paramuricea</taxon>
    </lineage>
</organism>
<dbReference type="Pfam" id="PF05485">
    <property type="entry name" value="THAP"/>
    <property type="match status" value="1"/>
</dbReference>
<keyword evidence="1" id="KW-0479">Metal-binding</keyword>
<protein>
    <submittedName>
        <fullName evidence="5">THAP domain-containing 11</fullName>
    </submittedName>
</protein>
<keyword evidence="4" id="KW-0238">DNA-binding</keyword>
<dbReference type="GO" id="GO:0008270">
    <property type="term" value="F:zinc ion binding"/>
    <property type="evidence" value="ECO:0007669"/>
    <property type="project" value="UniProtKB-KW"/>
</dbReference>
<dbReference type="OrthoDB" id="7331812at2759"/>
<dbReference type="GO" id="GO:0003677">
    <property type="term" value="F:DNA binding"/>
    <property type="evidence" value="ECO:0007669"/>
    <property type="project" value="UniProtKB-UniRule"/>
</dbReference>
<gene>
    <name evidence="5" type="ORF">PACLA_8A006778</name>
</gene>
<evidence type="ECO:0000256" key="3">
    <source>
        <dbReference type="ARBA" id="ARBA00022833"/>
    </source>
</evidence>
<dbReference type="EMBL" id="CACRXK020026684">
    <property type="protein sequence ID" value="CAB4040358.1"/>
    <property type="molecule type" value="Genomic_DNA"/>
</dbReference>
<comment type="caution">
    <text evidence="5">The sequence shown here is derived from an EMBL/GenBank/DDBJ whole genome shotgun (WGS) entry which is preliminary data.</text>
</comment>
<keyword evidence="6" id="KW-1185">Reference proteome</keyword>
<dbReference type="Proteomes" id="UP001152795">
    <property type="component" value="Unassembled WGS sequence"/>
</dbReference>
<accession>A0A6S7K9K6</accession>
<evidence type="ECO:0000256" key="1">
    <source>
        <dbReference type="ARBA" id="ARBA00022723"/>
    </source>
</evidence>
<name>A0A6S7K9K6_PARCT</name>
<dbReference type="PROSITE" id="PS50950">
    <property type="entry name" value="ZF_THAP"/>
    <property type="match status" value="1"/>
</dbReference>
<dbReference type="InterPro" id="IPR006612">
    <property type="entry name" value="THAP_Znf"/>
</dbReference>
<reference evidence="5" key="1">
    <citation type="submission" date="2020-04" db="EMBL/GenBank/DDBJ databases">
        <authorList>
            <person name="Alioto T."/>
            <person name="Alioto T."/>
            <person name="Gomez Garrido J."/>
        </authorList>
    </citation>
    <scope>NUCLEOTIDE SEQUENCE</scope>
    <source>
        <strain evidence="5">A484AB</strain>
    </source>
</reference>
<proteinExistence type="predicted"/>
<evidence type="ECO:0000313" key="6">
    <source>
        <dbReference type="Proteomes" id="UP001152795"/>
    </source>
</evidence>
<evidence type="ECO:0000256" key="4">
    <source>
        <dbReference type="ARBA" id="ARBA00023125"/>
    </source>
</evidence>
<evidence type="ECO:0000313" key="5">
    <source>
        <dbReference type="EMBL" id="CAB4040358.1"/>
    </source>
</evidence>
<dbReference type="AlphaFoldDB" id="A0A6S7K9K6"/>
<evidence type="ECO:0000256" key="2">
    <source>
        <dbReference type="ARBA" id="ARBA00022771"/>
    </source>
</evidence>
<keyword evidence="2" id="KW-0863">Zinc-finger</keyword>